<evidence type="ECO:0000313" key="3">
    <source>
        <dbReference type="Proteomes" id="UP001202328"/>
    </source>
</evidence>
<dbReference type="EMBL" id="JAJJMB010015809">
    <property type="protein sequence ID" value="KAI3851878.1"/>
    <property type="molecule type" value="Genomic_DNA"/>
</dbReference>
<gene>
    <name evidence="2" type="ORF">MKW98_019877</name>
</gene>
<sequence>MEARARRSDPVHGLGGIAKALSQKLNNLASELALVNQQNQFHRHRSGVMQQEHQQVESNEASPAPLRAAVPFSSLQECGSSHTVS</sequence>
<comment type="caution">
    <text evidence="2">The sequence shown here is derived from an EMBL/GenBank/DDBJ whole genome shotgun (WGS) entry which is preliminary data.</text>
</comment>
<evidence type="ECO:0000256" key="1">
    <source>
        <dbReference type="SAM" id="MobiDB-lite"/>
    </source>
</evidence>
<feature type="compositionally biased region" description="Polar residues" evidence="1">
    <location>
        <begin position="48"/>
        <end position="61"/>
    </location>
</feature>
<keyword evidence="3" id="KW-1185">Reference proteome</keyword>
<organism evidence="2 3">
    <name type="scientific">Papaver atlanticum</name>
    <dbReference type="NCBI Taxonomy" id="357466"/>
    <lineage>
        <taxon>Eukaryota</taxon>
        <taxon>Viridiplantae</taxon>
        <taxon>Streptophyta</taxon>
        <taxon>Embryophyta</taxon>
        <taxon>Tracheophyta</taxon>
        <taxon>Spermatophyta</taxon>
        <taxon>Magnoliopsida</taxon>
        <taxon>Ranunculales</taxon>
        <taxon>Papaveraceae</taxon>
        <taxon>Papaveroideae</taxon>
        <taxon>Papaver</taxon>
    </lineage>
</organism>
<name>A0AAD4S0U1_9MAGN</name>
<reference evidence="2" key="1">
    <citation type="submission" date="2022-04" db="EMBL/GenBank/DDBJ databases">
        <title>A functionally conserved STORR gene fusion in Papaver species that diverged 16.8 million years ago.</title>
        <authorList>
            <person name="Catania T."/>
        </authorList>
    </citation>
    <scope>NUCLEOTIDE SEQUENCE</scope>
    <source>
        <strain evidence="2">S-188037</strain>
    </source>
</reference>
<accession>A0AAD4S0U1</accession>
<protein>
    <submittedName>
        <fullName evidence="2">Uncharacterized protein</fullName>
    </submittedName>
</protein>
<dbReference type="AlphaFoldDB" id="A0AAD4S0U1"/>
<proteinExistence type="predicted"/>
<evidence type="ECO:0000313" key="2">
    <source>
        <dbReference type="EMBL" id="KAI3851878.1"/>
    </source>
</evidence>
<feature type="region of interest" description="Disordered" evidence="1">
    <location>
        <begin position="40"/>
        <end position="67"/>
    </location>
</feature>
<dbReference type="Proteomes" id="UP001202328">
    <property type="component" value="Unassembled WGS sequence"/>
</dbReference>